<organism evidence="1 2">
    <name type="scientific">Leucogyrophana mollusca</name>
    <dbReference type="NCBI Taxonomy" id="85980"/>
    <lineage>
        <taxon>Eukaryota</taxon>
        <taxon>Fungi</taxon>
        <taxon>Dikarya</taxon>
        <taxon>Basidiomycota</taxon>
        <taxon>Agaricomycotina</taxon>
        <taxon>Agaricomycetes</taxon>
        <taxon>Agaricomycetidae</taxon>
        <taxon>Boletales</taxon>
        <taxon>Boletales incertae sedis</taxon>
        <taxon>Leucogyrophana</taxon>
    </lineage>
</organism>
<protein>
    <submittedName>
        <fullName evidence="1">Uncharacterized protein</fullName>
    </submittedName>
</protein>
<reference evidence="1" key="1">
    <citation type="journal article" date="2021" name="New Phytol.">
        <title>Evolutionary innovations through gain and loss of genes in the ectomycorrhizal Boletales.</title>
        <authorList>
            <person name="Wu G."/>
            <person name="Miyauchi S."/>
            <person name="Morin E."/>
            <person name="Kuo A."/>
            <person name="Drula E."/>
            <person name="Varga T."/>
            <person name="Kohler A."/>
            <person name="Feng B."/>
            <person name="Cao Y."/>
            <person name="Lipzen A."/>
            <person name="Daum C."/>
            <person name="Hundley H."/>
            <person name="Pangilinan J."/>
            <person name="Johnson J."/>
            <person name="Barry K."/>
            <person name="LaButti K."/>
            <person name="Ng V."/>
            <person name="Ahrendt S."/>
            <person name="Min B."/>
            <person name="Choi I.G."/>
            <person name="Park H."/>
            <person name="Plett J.M."/>
            <person name="Magnuson J."/>
            <person name="Spatafora J.W."/>
            <person name="Nagy L.G."/>
            <person name="Henrissat B."/>
            <person name="Grigoriev I.V."/>
            <person name="Yang Z.L."/>
            <person name="Xu J."/>
            <person name="Martin F.M."/>
        </authorList>
    </citation>
    <scope>NUCLEOTIDE SEQUENCE</scope>
    <source>
        <strain evidence="1">KUC20120723A-06</strain>
    </source>
</reference>
<keyword evidence="2" id="KW-1185">Reference proteome</keyword>
<comment type="caution">
    <text evidence="1">The sequence shown here is derived from an EMBL/GenBank/DDBJ whole genome shotgun (WGS) entry which is preliminary data.</text>
</comment>
<gene>
    <name evidence="1" type="ORF">BV22DRAFT_1174057</name>
</gene>
<accession>A0ACB8BAU0</accession>
<dbReference type="Proteomes" id="UP000790709">
    <property type="component" value="Unassembled WGS sequence"/>
</dbReference>
<evidence type="ECO:0000313" key="1">
    <source>
        <dbReference type="EMBL" id="KAH7922338.1"/>
    </source>
</evidence>
<evidence type="ECO:0000313" key="2">
    <source>
        <dbReference type="Proteomes" id="UP000790709"/>
    </source>
</evidence>
<proteinExistence type="predicted"/>
<name>A0ACB8BAU0_9AGAM</name>
<sequence length="278" mass="31327">MSHERMSLKFWGTQPRTSDTLSPTTTLSLIGVWSDCLLVGGHTVSRGVTHSSLYPQKRLSLRDVCTILTRAEKVDTLVLRDLEFDPDPALPGEQFSFDVESLSLEDLFSSISNDPEEIEITRCAIDSLTSLPNSYVLLLNDIVASENIWRPLAAWAGQILIIESYPSFDDHLLGRMASGGTTGDEFMCPQLAELKILRCPNFSVTALKHLVQNRREMAARTNPWNYDADIDTMDFDIASPLTALRVFGGPPLSAEDKEWFQRNLLSFRWWKEARQETS</sequence>
<dbReference type="EMBL" id="MU266488">
    <property type="protein sequence ID" value="KAH7922338.1"/>
    <property type="molecule type" value="Genomic_DNA"/>
</dbReference>